<sequence>MWKVRGFRNLQASEVEELLESHVEGLTEEDLDELVKSSLSDDEDNKDEEVVVQSKLNLANLNKRNIEILRVGLTPQGNITIQGGPERSSKENEAAIHH</sequence>
<reference evidence="1 2" key="1">
    <citation type="journal article" date="2012" name="Genome Biol.">
        <title>Sequencing three crocodilian genomes to illuminate the evolution of archosaurs and amniotes.</title>
        <authorList>
            <person name="St John J.A."/>
            <person name="Braun E.L."/>
            <person name="Isberg S.R."/>
            <person name="Miles L.G."/>
            <person name="Chong A.Y."/>
            <person name="Gongora J."/>
            <person name="Dalzell P."/>
            <person name="Moran C."/>
            <person name="Bed'hom B."/>
            <person name="Abzhanov A."/>
            <person name="Burgess S.C."/>
            <person name="Cooksey A.M."/>
            <person name="Castoe T.A."/>
            <person name="Crawford N.G."/>
            <person name="Densmore L.D."/>
            <person name="Drew J.C."/>
            <person name="Edwards S.V."/>
            <person name="Faircloth B.C."/>
            <person name="Fujita M.K."/>
            <person name="Greenwold M.J."/>
            <person name="Hoffmann F.G."/>
            <person name="Howard J.M."/>
            <person name="Iguchi T."/>
            <person name="Janes D.E."/>
            <person name="Khan S.Y."/>
            <person name="Kohno S."/>
            <person name="de Koning A.J."/>
            <person name="Lance S.L."/>
            <person name="McCarthy F.M."/>
            <person name="McCormack J.E."/>
            <person name="Merchant M.E."/>
            <person name="Peterson D.G."/>
            <person name="Pollock D.D."/>
            <person name="Pourmand N."/>
            <person name="Raney B.J."/>
            <person name="Roessler K.A."/>
            <person name="Sanford J.R."/>
            <person name="Sawyer R.H."/>
            <person name="Schmidt C.J."/>
            <person name="Triplett E.W."/>
            <person name="Tuberville T.D."/>
            <person name="Venegas-Anaya M."/>
            <person name="Howard J.T."/>
            <person name="Jarvis E.D."/>
            <person name="Guillette L.J.Jr."/>
            <person name="Glenn T.C."/>
            <person name="Green R.E."/>
            <person name="Ray D.A."/>
        </authorList>
    </citation>
    <scope>NUCLEOTIDE SEQUENCE [LARGE SCALE GENOMIC DNA]</scope>
    <source>
        <strain evidence="1">KSC_2009_1</strain>
    </source>
</reference>
<gene>
    <name evidence="1" type="ORF">Y1Q_0011306</name>
</gene>
<comment type="caution">
    <text evidence="1">The sequence shown here is derived from an EMBL/GenBank/DDBJ whole genome shotgun (WGS) entry which is preliminary data.</text>
</comment>
<organism evidence="1 2">
    <name type="scientific">Alligator mississippiensis</name>
    <name type="common">American alligator</name>
    <dbReference type="NCBI Taxonomy" id="8496"/>
    <lineage>
        <taxon>Eukaryota</taxon>
        <taxon>Metazoa</taxon>
        <taxon>Chordata</taxon>
        <taxon>Craniata</taxon>
        <taxon>Vertebrata</taxon>
        <taxon>Euteleostomi</taxon>
        <taxon>Archelosauria</taxon>
        <taxon>Archosauria</taxon>
        <taxon>Crocodylia</taxon>
        <taxon>Alligatoridae</taxon>
        <taxon>Alligatorinae</taxon>
        <taxon>Alligator</taxon>
    </lineage>
</organism>
<accession>A0A151N883</accession>
<dbReference type="EMBL" id="AKHW03003826">
    <property type="protein sequence ID" value="KYO32986.1"/>
    <property type="molecule type" value="Genomic_DNA"/>
</dbReference>
<dbReference type="AlphaFoldDB" id="A0A151N883"/>
<evidence type="ECO:0000313" key="2">
    <source>
        <dbReference type="Proteomes" id="UP000050525"/>
    </source>
</evidence>
<evidence type="ECO:0000313" key="1">
    <source>
        <dbReference type="EMBL" id="KYO32986.1"/>
    </source>
</evidence>
<protein>
    <submittedName>
        <fullName evidence="1">Uncharacterized protein</fullName>
    </submittedName>
</protein>
<dbReference type="Proteomes" id="UP000050525">
    <property type="component" value="Unassembled WGS sequence"/>
</dbReference>
<keyword evidence="2" id="KW-1185">Reference proteome</keyword>
<name>A0A151N883_ALLMI</name>
<proteinExistence type="predicted"/>